<evidence type="ECO:0000313" key="4">
    <source>
        <dbReference type="Proteomes" id="UP000559404"/>
    </source>
</evidence>
<organism evidence="3 4">
    <name type="scientific">Stappia taiwanensis</name>
    <dbReference type="NCBI Taxonomy" id="992267"/>
    <lineage>
        <taxon>Bacteria</taxon>
        <taxon>Pseudomonadati</taxon>
        <taxon>Pseudomonadota</taxon>
        <taxon>Alphaproteobacteria</taxon>
        <taxon>Hyphomicrobiales</taxon>
        <taxon>Stappiaceae</taxon>
        <taxon>Stappia</taxon>
    </lineage>
</organism>
<reference evidence="3 4" key="2">
    <citation type="submission" date="2020-08" db="EMBL/GenBank/DDBJ databases">
        <title>Stappia taiwanensis sp. nov., isolated from a coastal thermal spring.</title>
        <authorList>
            <person name="Kampfer P."/>
        </authorList>
    </citation>
    <scope>NUCLEOTIDE SEQUENCE [LARGE SCALE GENOMIC DNA]</scope>
    <source>
        <strain evidence="3 4">DSM 23284</strain>
    </source>
</reference>
<dbReference type="PROSITE" id="PS50005">
    <property type="entry name" value="TPR"/>
    <property type="match status" value="1"/>
</dbReference>
<dbReference type="SUPFAM" id="SSF48452">
    <property type="entry name" value="TPR-like"/>
    <property type="match status" value="1"/>
</dbReference>
<keyword evidence="1" id="KW-0802">TPR repeat</keyword>
<evidence type="ECO:0000256" key="2">
    <source>
        <dbReference type="SAM" id="MobiDB-lite"/>
    </source>
</evidence>
<comment type="caution">
    <text evidence="3">The sequence shown here is derived from an EMBL/GenBank/DDBJ whole genome shotgun (WGS) entry which is preliminary data.</text>
</comment>
<accession>A0A838Y310</accession>
<dbReference type="EMBL" id="JACEON010000021">
    <property type="protein sequence ID" value="MBA4613574.1"/>
    <property type="molecule type" value="Genomic_DNA"/>
</dbReference>
<reference evidence="3 4" key="1">
    <citation type="submission" date="2020-07" db="EMBL/GenBank/DDBJ databases">
        <authorList>
            <person name="Li M."/>
        </authorList>
    </citation>
    <scope>NUCLEOTIDE SEQUENCE [LARGE SCALE GENOMIC DNA]</scope>
    <source>
        <strain evidence="3 4">DSM 23284</strain>
    </source>
</reference>
<keyword evidence="4" id="KW-1185">Reference proteome</keyword>
<feature type="repeat" description="TPR" evidence="1">
    <location>
        <begin position="465"/>
        <end position="498"/>
    </location>
</feature>
<evidence type="ECO:0008006" key="5">
    <source>
        <dbReference type="Google" id="ProtNLM"/>
    </source>
</evidence>
<gene>
    <name evidence="3" type="ORF">H1W37_18095</name>
</gene>
<proteinExistence type="predicted"/>
<dbReference type="RefSeq" id="WP_181761774.1">
    <property type="nucleotide sequence ID" value="NZ_BMCR01000005.1"/>
</dbReference>
<name>A0A838Y310_9HYPH</name>
<dbReference type="InterPro" id="IPR011990">
    <property type="entry name" value="TPR-like_helical_dom_sf"/>
</dbReference>
<dbReference type="Gene3D" id="1.25.40.10">
    <property type="entry name" value="Tetratricopeptide repeat domain"/>
    <property type="match status" value="1"/>
</dbReference>
<dbReference type="Proteomes" id="UP000559404">
    <property type="component" value="Unassembled WGS sequence"/>
</dbReference>
<feature type="region of interest" description="Disordered" evidence="2">
    <location>
        <begin position="124"/>
        <end position="158"/>
    </location>
</feature>
<dbReference type="InterPro" id="IPR019734">
    <property type="entry name" value="TPR_rpt"/>
</dbReference>
<protein>
    <recommendedName>
        <fullName evidence="5">TolB amino-terminal domain-containing protein</fullName>
    </recommendedName>
</protein>
<evidence type="ECO:0000256" key="1">
    <source>
        <dbReference type="PROSITE-ProRule" id="PRU00339"/>
    </source>
</evidence>
<dbReference type="AlphaFoldDB" id="A0A838Y310"/>
<sequence length="599" mass="65095">MSISDSFARTAFSEGEIRKQLARILAFPEFQASDRRRDMLAFVVDEALAGRASGIKATTIAMAVFDRGADFDQQADPVVRLEARKLRRDLDNYYADAGQNDPIRISIPKGAYVPKFAAQATGNAALARPEAVTRPARPDTPPSADTEAPPMPATPASRRWRPLHATAGAGILVLALLAIVMAKRPVSIPSQDAAAVPVGGVKILMEGFDTRSADDLSTLLASGLSHELAASLLRFPDLRVHLMAASGDADPAIATGAEEAPNTDFTVSGTVWRETDEVLVRAELVRRRDGQVLWSDRFIEGAEGRSLTDIQDAIAGEIAAVVGQQYGHAMRDIRQTLAADGSDPSLRGFACVASAQIYRRTYRSEAYQAARDCLEQTVLDEPNYGRAWAMLAYLRNDAARFGHDSERTRDEAFAHARAAALRALDINPSDTDALQAMSHIEQYAGDLDRSIAFAQRAVEENPNDPAVLANLGYRYGMVGSFDKAVPLLERAIDLSLAPAPFYFHMIAMDHMMKEEWDDMLVNAERAVADGSALSHALLAIAHAGLSNEQAARDAYDYVAGRSPLLAEDPRAWLEPRRLDPEVIDAIEKGIASVRSHHSQ</sequence>
<evidence type="ECO:0000313" key="3">
    <source>
        <dbReference type="EMBL" id="MBA4613574.1"/>
    </source>
</evidence>